<keyword evidence="1" id="KW-0539">Nucleus</keyword>
<feature type="region of interest" description="Disordered" evidence="2">
    <location>
        <begin position="309"/>
        <end position="338"/>
    </location>
</feature>
<feature type="region of interest" description="Disordered" evidence="2">
    <location>
        <begin position="1"/>
        <end position="68"/>
    </location>
</feature>
<feature type="compositionally biased region" description="Pro residues" evidence="2">
    <location>
        <begin position="46"/>
        <end position="63"/>
    </location>
</feature>
<reference evidence="3 4" key="1">
    <citation type="submission" date="2020-05" db="EMBL/GenBank/DDBJ databases">
        <title>Identification and distribution of gene clusters putatively required for synthesis of sphingolipid metabolism inhibitors in phylogenetically diverse species of the filamentous fungus Fusarium.</title>
        <authorList>
            <person name="Kim H.-S."/>
            <person name="Busman M."/>
            <person name="Brown D.W."/>
            <person name="Divon H."/>
            <person name="Uhlig S."/>
            <person name="Proctor R.H."/>
        </authorList>
    </citation>
    <scope>NUCLEOTIDE SEQUENCE [LARGE SCALE GENOMIC DNA]</scope>
    <source>
        <strain evidence="3 4">NRRL 13617</strain>
    </source>
</reference>
<feature type="region of interest" description="Disordered" evidence="2">
    <location>
        <begin position="362"/>
        <end position="429"/>
    </location>
</feature>
<feature type="compositionally biased region" description="Polar residues" evidence="2">
    <location>
        <begin position="121"/>
        <end position="137"/>
    </location>
</feature>
<dbReference type="GO" id="GO:0008270">
    <property type="term" value="F:zinc ion binding"/>
    <property type="evidence" value="ECO:0007669"/>
    <property type="project" value="InterPro"/>
</dbReference>
<proteinExistence type="predicted"/>
<dbReference type="GO" id="GO:0000981">
    <property type="term" value="F:DNA-binding transcription factor activity, RNA polymerase II-specific"/>
    <property type="evidence" value="ECO:0007669"/>
    <property type="project" value="InterPro"/>
</dbReference>
<dbReference type="OrthoDB" id="4738706at2759"/>
<dbReference type="PANTHER" id="PTHR38166:SF1">
    <property type="entry name" value="C2H2-TYPE DOMAIN-CONTAINING PROTEIN"/>
    <property type="match status" value="1"/>
</dbReference>
<organism evidence="3 4">
    <name type="scientific">Fusarium phyllophilum</name>
    <dbReference type="NCBI Taxonomy" id="47803"/>
    <lineage>
        <taxon>Eukaryota</taxon>
        <taxon>Fungi</taxon>
        <taxon>Dikarya</taxon>
        <taxon>Ascomycota</taxon>
        <taxon>Pezizomycotina</taxon>
        <taxon>Sordariomycetes</taxon>
        <taxon>Hypocreomycetidae</taxon>
        <taxon>Hypocreales</taxon>
        <taxon>Nectriaceae</taxon>
        <taxon>Fusarium</taxon>
        <taxon>Fusarium fujikuroi species complex</taxon>
    </lineage>
</organism>
<evidence type="ECO:0000313" key="3">
    <source>
        <dbReference type="EMBL" id="KAF5547613.1"/>
    </source>
</evidence>
<keyword evidence="4" id="KW-1185">Reference proteome</keyword>
<dbReference type="InterPro" id="IPR001138">
    <property type="entry name" value="Zn2Cys6_DnaBD"/>
</dbReference>
<evidence type="ECO:0000256" key="2">
    <source>
        <dbReference type="SAM" id="MobiDB-lite"/>
    </source>
</evidence>
<feature type="compositionally biased region" description="Basic and acidic residues" evidence="2">
    <location>
        <begin position="107"/>
        <end position="120"/>
    </location>
</feature>
<dbReference type="PANTHER" id="PTHR38166">
    <property type="entry name" value="C2H2-TYPE DOMAIN-CONTAINING PROTEIN-RELATED"/>
    <property type="match status" value="1"/>
</dbReference>
<accession>A0A8H5N0P8</accession>
<dbReference type="EMBL" id="JAAOAQ010000433">
    <property type="protein sequence ID" value="KAF5547613.1"/>
    <property type="molecule type" value="Genomic_DNA"/>
</dbReference>
<protein>
    <recommendedName>
        <fullName evidence="5">C2H2-type domain-containing protein</fullName>
    </recommendedName>
</protein>
<dbReference type="SUPFAM" id="SSF57701">
    <property type="entry name" value="Zn2/Cys6 DNA-binding domain"/>
    <property type="match status" value="1"/>
</dbReference>
<dbReference type="AlphaFoldDB" id="A0A8H5N0P8"/>
<feature type="compositionally biased region" description="Low complexity" evidence="2">
    <location>
        <begin position="365"/>
        <end position="375"/>
    </location>
</feature>
<evidence type="ECO:0000256" key="1">
    <source>
        <dbReference type="ARBA" id="ARBA00023242"/>
    </source>
</evidence>
<feature type="compositionally biased region" description="Low complexity" evidence="2">
    <location>
        <begin position="310"/>
        <end position="332"/>
    </location>
</feature>
<feature type="region of interest" description="Disordered" evidence="2">
    <location>
        <begin position="243"/>
        <end position="281"/>
    </location>
</feature>
<feature type="region of interest" description="Disordered" evidence="2">
    <location>
        <begin position="106"/>
        <end position="149"/>
    </location>
</feature>
<dbReference type="InterPro" id="IPR036864">
    <property type="entry name" value="Zn2-C6_fun-type_DNA-bd_sf"/>
</dbReference>
<comment type="caution">
    <text evidence="3">The sequence shown here is derived from an EMBL/GenBank/DDBJ whole genome shotgun (WGS) entry which is preliminary data.</text>
</comment>
<evidence type="ECO:0008006" key="5">
    <source>
        <dbReference type="Google" id="ProtNLM"/>
    </source>
</evidence>
<dbReference type="CDD" id="cd00067">
    <property type="entry name" value="GAL4"/>
    <property type="match status" value="1"/>
</dbReference>
<evidence type="ECO:0000313" key="4">
    <source>
        <dbReference type="Proteomes" id="UP000582016"/>
    </source>
</evidence>
<sequence length="747" mass="83255">MHGSPATKGPSTAESGPSPRPQNSSHNYPPPNSPPGVIHPNVQDYGPPPAVSQHQYPPPPPAPFMAHAYPPSTPVPFYRTGQRLGSAPRQRTSIACEYCHKRKIRCSGKDNTPDAQHQNRDISSSEYGANPDLTQNYYPPYSNFRHTPPDHRDGTRFSYGLWQDGPYSIKAYAAPGKSLQDFTSILNDKQARHFSDQDHKTFSNADSGVSMNSEPTINGHDVSETWKSLIQTLHGRELQAPLATPSLQLPQGLRSRSPAASPEIPQDQDKKSRNIGENSGTLLRAKFKTRYPASEESIELPDPARLIIRSPDLSSSPTISSDIDVDSISGDSEGQVDRNSRGYCVFSRAFSRLAILVQNEVTARGGSSSSNSKGKQVAKDGFGSSSGTIDTANMRGSRKNRRQGDDNGDESRDRQNEPPKKKGKASQSHCDERSQFLACPYWKADSRKYWDCFLKKNDTIAHLKQHLTRRHTPKYYCQICYQTFKEFDLFDSHALERSCTRGPSARLEGISQQQKNQLSLKSKGTVEQQLYTVWSILFPDMEPPATIYIYSTQSEDFCRIQEFVQREGVAIMLEELESNGLVVRLNASNQLLRSTVQRAMVSIFRSYSIRREPSSESEEPILIQALEPDNGVSLQQESTTEDRIGHGNLPTMSTDVNRTVEDGSDNPMIGRSNRPIRSTWTQLPIATSWFPRGVVWDDTEDELWGTAFLDEPEFGGSSPGNDLPLHFESSDTLDLDALLRDVISTEA</sequence>
<dbReference type="Proteomes" id="UP000582016">
    <property type="component" value="Unassembled WGS sequence"/>
</dbReference>
<gene>
    <name evidence="3" type="ORF">FPHYL_10202</name>
</gene>
<feature type="compositionally biased region" description="Basic and acidic residues" evidence="2">
    <location>
        <begin position="402"/>
        <end position="420"/>
    </location>
</feature>
<name>A0A8H5N0P8_9HYPO</name>